<name>X6N8S0_RETFI</name>
<gene>
    <name evidence="2" type="ORF">RFI_14902</name>
</gene>
<dbReference type="PANTHER" id="PTHR10663">
    <property type="entry name" value="GUANYL-NUCLEOTIDE EXCHANGE FACTOR"/>
    <property type="match status" value="1"/>
</dbReference>
<dbReference type="InterPro" id="IPR016024">
    <property type="entry name" value="ARM-type_fold"/>
</dbReference>
<dbReference type="PANTHER" id="PTHR10663:SF375">
    <property type="entry name" value="LD29171P"/>
    <property type="match status" value="1"/>
</dbReference>
<dbReference type="SUPFAM" id="SSF48371">
    <property type="entry name" value="ARM repeat"/>
    <property type="match status" value="1"/>
</dbReference>
<evidence type="ECO:0000313" key="2">
    <source>
        <dbReference type="EMBL" id="ETO22298.1"/>
    </source>
</evidence>
<dbReference type="InterPro" id="IPR032691">
    <property type="entry name" value="Mon2/Sec7/BIG1-like_HUS"/>
</dbReference>
<dbReference type="Proteomes" id="UP000023152">
    <property type="component" value="Unassembled WGS sequence"/>
</dbReference>
<proteinExistence type="predicted"/>
<keyword evidence="3" id="KW-1185">Reference proteome</keyword>
<evidence type="ECO:0000259" key="1">
    <source>
        <dbReference type="Pfam" id="PF12783"/>
    </source>
</evidence>
<dbReference type="EMBL" id="ASPP01010854">
    <property type="protein sequence ID" value="ETO22298.1"/>
    <property type="molecule type" value="Genomic_DNA"/>
</dbReference>
<accession>X6N8S0</accession>
<protein>
    <recommendedName>
        <fullName evidence="1">Mon2/Sec7/BIG1-like HUS domain-containing protein</fullName>
    </recommendedName>
</protein>
<sequence>MVQPEALKSKILSLELLRLVFANAGHAFRSSGRFLDAVRENFVPVVAENAVSTVEGIFQLAVSMFSMLVEQFRKYLKNEIGLLLDQVFLQIAESPHASYKQKLMALSVCSKICRDSQMLVGIFLNFDCGDKQLNIFQRIVNLLENFCCVKLSEQQWLHQPENIRLRRSAIEIMVAIIRSMLEWVIKAKKKVKLFVADVTG</sequence>
<dbReference type="OMA" id="DNSTHEH"/>
<reference evidence="2 3" key="1">
    <citation type="journal article" date="2013" name="Curr. Biol.">
        <title>The Genome of the Foraminiferan Reticulomyxa filosa.</title>
        <authorList>
            <person name="Glockner G."/>
            <person name="Hulsmann N."/>
            <person name="Schleicher M."/>
            <person name="Noegel A.A."/>
            <person name="Eichinger L."/>
            <person name="Gallinger C."/>
            <person name="Pawlowski J."/>
            <person name="Sierra R."/>
            <person name="Euteneuer U."/>
            <person name="Pillet L."/>
            <person name="Moustafa A."/>
            <person name="Platzer M."/>
            <person name="Groth M."/>
            <person name="Szafranski K."/>
            <person name="Schliwa M."/>
        </authorList>
    </citation>
    <scope>NUCLEOTIDE SEQUENCE [LARGE SCALE GENOMIC DNA]</scope>
</reference>
<dbReference type="OrthoDB" id="6719651at2759"/>
<feature type="non-terminal residue" evidence="2">
    <location>
        <position position="200"/>
    </location>
</feature>
<dbReference type="AlphaFoldDB" id="X6N8S0"/>
<comment type="caution">
    <text evidence="2">The sequence shown here is derived from an EMBL/GenBank/DDBJ whole genome shotgun (WGS) entry which is preliminary data.</text>
</comment>
<feature type="domain" description="Mon2/Sec7/BIG1-like HUS" evidence="1">
    <location>
        <begin position="6"/>
        <end position="135"/>
    </location>
</feature>
<dbReference type="Pfam" id="PF12783">
    <property type="entry name" value="Sec7-like_HUS"/>
    <property type="match status" value="1"/>
</dbReference>
<organism evidence="2 3">
    <name type="scientific">Reticulomyxa filosa</name>
    <dbReference type="NCBI Taxonomy" id="46433"/>
    <lineage>
        <taxon>Eukaryota</taxon>
        <taxon>Sar</taxon>
        <taxon>Rhizaria</taxon>
        <taxon>Retaria</taxon>
        <taxon>Foraminifera</taxon>
        <taxon>Monothalamids</taxon>
        <taxon>Reticulomyxidae</taxon>
        <taxon>Reticulomyxa</taxon>
    </lineage>
</organism>
<evidence type="ECO:0000313" key="3">
    <source>
        <dbReference type="Proteomes" id="UP000023152"/>
    </source>
</evidence>